<dbReference type="PANTHER" id="PTHR22846:SF2">
    <property type="entry name" value="F-BOX-LIKE_WD REPEAT-CONTAINING PROTEIN EBI"/>
    <property type="match status" value="1"/>
</dbReference>
<gene>
    <name evidence="7" type="ORF">C8A05DRAFT_41036</name>
</gene>
<name>A0AAN6RXT0_9PEZI</name>
<dbReference type="EMBL" id="MU855336">
    <property type="protein sequence ID" value="KAK3906096.1"/>
    <property type="molecule type" value="Genomic_DNA"/>
</dbReference>
<dbReference type="InterPro" id="IPR036322">
    <property type="entry name" value="WD40_repeat_dom_sf"/>
</dbReference>
<keyword evidence="2 5" id="KW-0853">WD repeat</keyword>
<dbReference type="Proteomes" id="UP001303889">
    <property type="component" value="Unassembled WGS sequence"/>
</dbReference>
<evidence type="ECO:0000256" key="1">
    <source>
        <dbReference type="ARBA" id="ARBA00004123"/>
    </source>
</evidence>
<evidence type="ECO:0000256" key="3">
    <source>
        <dbReference type="ARBA" id="ARBA00022737"/>
    </source>
</evidence>
<dbReference type="GO" id="GO:0003714">
    <property type="term" value="F:transcription corepressor activity"/>
    <property type="evidence" value="ECO:0007669"/>
    <property type="project" value="InterPro"/>
</dbReference>
<reference evidence="7" key="2">
    <citation type="submission" date="2023-05" db="EMBL/GenBank/DDBJ databases">
        <authorList>
            <consortium name="Lawrence Berkeley National Laboratory"/>
            <person name="Steindorff A."/>
            <person name="Hensen N."/>
            <person name="Bonometti L."/>
            <person name="Westerberg I."/>
            <person name="Brannstrom I.O."/>
            <person name="Guillou S."/>
            <person name="Cros-Aarteil S."/>
            <person name="Calhoun S."/>
            <person name="Haridas S."/>
            <person name="Kuo A."/>
            <person name="Mondo S."/>
            <person name="Pangilinan J."/>
            <person name="Riley R."/>
            <person name="Labutti K."/>
            <person name="Andreopoulos B."/>
            <person name="Lipzen A."/>
            <person name="Chen C."/>
            <person name="Yanf M."/>
            <person name="Daum C."/>
            <person name="Ng V."/>
            <person name="Clum A."/>
            <person name="Ohm R."/>
            <person name="Martin F."/>
            <person name="Silar P."/>
            <person name="Natvig D."/>
            <person name="Lalanne C."/>
            <person name="Gautier V."/>
            <person name="Ament-Velasquez S.L."/>
            <person name="Kruys A."/>
            <person name="Hutchinson M.I."/>
            <person name="Powell A.J."/>
            <person name="Barry K."/>
            <person name="Miller A.N."/>
            <person name="Grigoriev I.V."/>
            <person name="Debuchy R."/>
            <person name="Gladieux P."/>
            <person name="Thoren M.H."/>
            <person name="Johannesson H."/>
        </authorList>
    </citation>
    <scope>NUCLEOTIDE SEQUENCE</scope>
    <source>
        <strain evidence="7">CBS 103.79</strain>
    </source>
</reference>
<evidence type="ECO:0000313" key="7">
    <source>
        <dbReference type="EMBL" id="KAK3906096.1"/>
    </source>
</evidence>
<dbReference type="AlphaFoldDB" id="A0AAN6RXT0"/>
<dbReference type="PANTHER" id="PTHR22846">
    <property type="entry name" value="WD40 REPEAT PROTEIN"/>
    <property type="match status" value="1"/>
</dbReference>
<dbReference type="PROSITE" id="PS50896">
    <property type="entry name" value="LISH"/>
    <property type="match status" value="1"/>
</dbReference>
<proteinExistence type="predicted"/>
<keyword evidence="4" id="KW-0539">Nucleus</keyword>
<feature type="region of interest" description="Disordered" evidence="6">
    <location>
        <begin position="102"/>
        <end position="169"/>
    </location>
</feature>
<comment type="subcellular location">
    <subcellularLocation>
        <location evidence="1">Nucleus</location>
    </subcellularLocation>
</comment>
<sequence>MKELLDTDRVNFLVWRFVVFHHYRETAAKLQKEWRVHQPHRHFDFASHVNTYALVSLLNKGLIYEDYQRQFEDAQKRTPAVFGPASTNLRGVFGPLKFQPEVADEEEEDDEDSEADAEGEPEPEAEEIENPRKRAVDRQHHGEVSHGSPAKRPRLSNGYENGAANGANGAEAATTPMEIDHHADNNHAYPSPLEGEQAESPLLRTEGPSRGTQVEKVRDLTQGTVFLRLGASDESSEAGENPIVLLCEWNPRDPVILATAGTDALARIWTLPAPGAAAGAGPPATPVTDQEPGHVDPGSRAFMSIVEEDLPKNATVAAMAWSSAGDLIALGTELGSKSRVSIWSVDGTSLHRFDGLDSPITNLCWSPNNNLLLAISPEVSNGLDNAGTLIHISSPSMMNSMSHVLDHDLRSDGLDATWISETEFLLCGGDLMVSFRCTEQGIVQAKQFQTGKDERFALVEFDWRSKLVATASEKGYIDIWDESGKRRSIPAHDGGVTSLKWQPLQADPADDERLLVSGGEDGAVLIWNVRSPENKPKFSITMPPPFAVNNLSMSPDGASIAVATHDRILVWKIGDHAMPKASWVPQPGCQSPNSGTDTEDAMPCLGWDSEGQRLVYGLENRLAVIPLGEHGR</sequence>
<dbReference type="PROSITE" id="PS00678">
    <property type="entry name" value="WD_REPEATS_1"/>
    <property type="match status" value="1"/>
</dbReference>
<feature type="compositionally biased region" description="Low complexity" evidence="6">
    <location>
        <begin position="157"/>
        <end position="169"/>
    </location>
</feature>
<evidence type="ECO:0000256" key="5">
    <source>
        <dbReference type="PROSITE-ProRule" id="PRU00221"/>
    </source>
</evidence>
<keyword evidence="3" id="KW-0677">Repeat</keyword>
<dbReference type="Gene3D" id="1.20.960.30">
    <property type="match status" value="1"/>
</dbReference>
<dbReference type="Gene3D" id="2.130.10.10">
    <property type="entry name" value="YVTN repeat-like/Quinoprotein amine dehydrogenase"/>
    <property type="match status" value="1"/>
</dbReference>
<evidence type="ECO:0000313" key="8">
    <source>
        <dbReference type="Proteomes" id="UP001303889"/>
    </source>
</evidence>
<keyword evidence="8" id="KW-1185">Reference proteome</keyword>
<dbReference type="Pfam" id="PF00400">
    <property type="entry name" value="WD40"/>
    <property type="match status" value="1"/>
</dbReference>
<feature type="compositionally biased region" description="Basic and acidic residues" evidence="6">
    <location>
        <begin position="129"/>
        <end position="144"/>
    </location>
</feature>
<organism evidence="7 8">
    <name type="scientific">Staphylotrichum tortipilum</name>
    <dbReference type="NCBI Taxonomy" id="2831512"/>
    <lineage>
        <taxon>Eukaryota</taxon>
        <taxon>Fungi</taxon>
        <taxon>Dikarya</taxon>
        <taxon>Ascomycota</taxon>
        <taxon>Pezizomycotina</taxon>
        <taxon>Sordariomycetes</taxon>
        <taxon>Sordariomycetidae</taxon>
        <taxon>Sordariales</taxon>
        <taxon>Chaetomiaceae</taxon>
        <taxon>Staphylotrichum</taxon>
    </lineage>
</organism>
<dbReference type="InterPro" id="IPR019775">
    <property type="entry name" value="WD40_repeat_CS"/>
</dbReference>
<protein>
    <submittedName>
        <fullName evidence="7">WD40-repeat-containing domain protein</fullName>
    </submittedName>
</protein>
<evidence type="ECO:0000256" key="6">
    <source>
        <dbReference type="SAM" id="MobiDB-lite"/>
    </source>
</evidence>
<feature type="compositionally biased region" description="Acidic residues" evidence="6">
    <location>
        <begin position="102"/>
        <end position="128"/>
    </location>
</feature>
<feature type="repeat" description="WD" evidence="5">
    <location>
        <begin position="489"/>
        <end position="537"/>
    </location>
</feature>
<dbReference type="SMART" id="SM00320">
    <property type="entry name" value="WD40"/>
    <property type="match status" value="6"/>
</dbReference>
<dbReference type="GO" id="GO:0006357">
    <property type="term" value="P:regulation of transcription by RNA polymerase II"/>
    <property type="evidence" value="ECO:0007669"/>
    <property type="project" value="TreeGrafter"/>
</dbReference>
<reference evidence="7" key="1">
    <citation type="journal article" date="2023" name="Mol. Phylogenet. Evol.">
        <title>Genome-scale phylogeny and comparative genomics of the fungal order Sordariales.</title>
        <authorList>
            <person name="Hensen N."/>
            <person name="Bonometti L."/>
            <person name="Westerberg I."/>
            <person name="Brannstrom I.O."/>
            <person name="Guillou S."/>
            <person name="Cros-Aarteil S."/>
            <person name="Calhoun S."/>
            <person name="Haridas S."/>
            <person name="Kuo A."/>
            <person name="Mondo S."/>
            <person name="Pangilinan J."/>
            <person name="Riley R."/>
            <person name="LaButti K."/>
            <person name="Andreopoulos B."/>
            <person name="Lipzen A."/>
            <person name="Chen C."/>
            <person name="Yan M."/>
            <person name="Daum C."/>
            <person name="Ng V."/>
            <person name="Clum A."/>
            <person name="Steindorff A."/>
            <person name="Ohm R.A."/>
            <person name="Martin F."/>
            <person name="Silar P."/>
            <person name="Natvig D.O."/>
            <person name="Lalanne C."/>
            <person name="Gautier V."/>
            <person name="Ament-Velasquez S.L."/>
            <person name="Kruys A."/>
            <person name="Hutchinson M.I."/>
            <person name="Powell A.J."/>
            <person name="Barry K."/>
            <person name="Miller A.N."/>
            <person name="Grigoriev I.V."/>
            <person name="Debuchy R."/>
            <person name="Gladieux P."/>
            <person name="Hiltunen Thoren M."/>
            <person name="Johannesson H."/>
        </authorList>
    </citation>
    <scope>NUCLEOTIDE SEQUENCE</scope>
    <source>
        <strain evidence="7">CBS 103.79</strain>
    </source>
</reference>
<dbReference type="InterPro" id="IPR015943">
    <property type="entry name" value="WD40/YVTN_repeat-like_dom_sf"/>
</dbReference>
<dbReference type="SUPFAM" id="SSF50978">
    <property type="entry name" value="WD40 repeat-like"/>
    <property type="match status" value="1"/>
</dbReference>
<dbReference type="InterPro" id="IPR001680">
    <property type="entry name" value="WD40_rpt"/>
</dbReference>
<dbReference type="InterPro" id="IPR006594">
    <property type="entry name" value="LisH"/>
</dbReference>
<dbReference type="GO" id="GO:0034967">
    <property type="term" value="C:Set3 complex"/>
    <property type="evidence" value="ECO:0007669"/>
    <property type="project" value="TreeGrafter"/>
</dbReference>
<accession>A0AAN6RXT0</accession>
<comment type="caution">
    <text evidence="7">The sequence shown here is derived from an EMBL/GenBank/DDBJ whole genome shotgun (WGS) entry which is preliminary data.</text>
</comment>
<dbReference type="PROSITE" id="PS50294">
    <property type="entry name" value="WD_REPEATS_REGION"/>
    <property type="match status" value="1"/>
</dbReference>
<evidence type="ECO:0000256" key="2">
    <source>
        <dbReference type="ARBA" id="ARBA00022574"/>
    </source>
</evidence>
<dbReference type="InterPro" id="IPR045183">
    <property type="entry name" value="Ebi-like"/>
</dbReference>
<evidence type="ECO:0000256" key="4">
    <source>
        <dbReference type="ARBA" id="ARBA00023242"/>
    </source>
</evidence>
<dbReference type="PROSITE" id="PS50082">
    <property type="entry name" value="WD_REPEATS_2"/>
    <property type="match status" value="1"/>
</dbReference>